<dbReference type="GO" id="GO:0022857">
    <property type="term" value="F:transmembrane transporter activity"/>
    <property type="evidence" value="ECO:0007669"/>
    <property type="project" value="InterPro"/>
</dbReference>
<name>A0AAV7DR40_ARIFI</name>
<dbReference type="InterPro" id="IPR005828">
    <property type="entry name" value="MFS_sugar_transport-like"/>
</dbReference>
<dbReference type="Gene3D" id="1.20.1250.20">
    <property type="entry name" value="MFS general substrate transporter like domains"/>
    <property type="match status" value="1"/>
</dbReference>
<evidence type="ECO:0000256" key="6">
    <source>
        <dbReference type="SAM" id="Phobius"/>
    </source>
</evidence>
<feature type="transmembrane region" description="Helical" evidence="6">
    <location>
        <begin position="220"/>
        <end position="241"/>
    </location>
</feature>
<feature type="region of interest" description="Disordered" evidence="5">
    <location>
        <begin position="1"/>
        <end position="22"/>
    </location>
</feature>
<feature type="transmembrane region" description="Helical" evidence="6">
    <location>
        <begin position="247"/>
        <end position="271"/>
    </location>
</feature>
<proteinExistence type="predicted"/>
<feature type="transmembrane region" description="Helical" evidence="6">
    <location>
        <begin position="475"/>
        <end position="493"/>
    </location>
</feature>
<evidence type="ECO:0000256" key="2">
    <source>
        <dbReference type="ARBA" id="ARBA00022692"/>
    </source>
</evidence>
<keyword evidence="2 6" id="KW-0812">Transmembrane</keyword>
<dbReference type="SUPFAM" id="SSF103473">
    <property type="entry name" value="MFS general substrate transporter"/>
    <property type="match status" value="1"/>
</dbReference>
<feature type="transmembrane region" description="Helical" evidence="6">
    <location>
        <begin position="370"/>
        <end position="393"/>
    </location>
</feature>
<evidence type="ECO:0000256" key="5">
    <source>
        <dbReference type="SAM" id="MobiDB-lite"/>
    </source>
</evidence>
<dbReference type="GO" id="GO:0016020">
    <property type="term" value="C:membrane"/>
    <property type="evidence" value="ECO:0007669"/>
    <property type="project" value="UniProtKB-SubCell"/>
</dbReference>
<sequence length="547" mass="59061">MVDETPLLLSSPAPEGTAGEKEPILGAAAASLDETIERCIGGFGRAQMLQAVLVSFAWVFDAQQTFISVFTDRQPSWHCAEENPVCSAATVATGTTRCGLPPSSWAWDEPAAASMVSEWDLTCRSSSSLLASLPASSFYAGCLLGGFLLATLADSRLGRKNMLLLSCSLMSLTGLLTAFSHNIWVYSFLRLLSGFGRATIGTCALVLSTELVGKRWRGQVGVLGFFGFTLGFLSLPCLAFFLHRHQFSWRALYVSTSAPVLLYCLLVYFLVHESPRWLFVSGRAEEAVKTLAKIGAANGRESNLSDFSGLINFCPEEETARDASVFSAMKVLWEKRWTFRRLLVIMVVSFGVGLVYYAMPLAVETLDFNLYLSVTFNALSELPAALLTFFLIGSLSRRRMVLVFTLLSCAASVACGAMAKTGEAKTGDAGNIVKWVQIGLEVVSFFSACSAFNVVLIYTLELFPTCVRNSALSMARQSLVLGGVFGPMLVAVGRKEGGSVVSFGIFGLTIGLCGLFVVALPETRGAAFCDTMEEQEREESTPEATKV</sequence>
<dbReference type="Proteomes" id="UP000825729">
    <property type="component" value="Unassembled WGS sequence"/>
</dbReference>
<feature type="transmembrane region" description="Helical" evidence="6">
    <location>
        <begin position="439"/>
        <end position="463"/>
    </location>
</feature>
<evidence type="ECO:0000256" key="1">
    <source>
        <dbReference type="ARBA" id="ARBA00004141"/>
    </source>
</evidence>
<dbReference type="PROSITE" id="PS50850">
    <property type="entry name" value="MFS"/>
    <property type="match status" value="1"/>
</dbReference>
<keyword evidence="4 6" id="KW-0472">Membrane</keyword>
<comment type="subcellular location">
    <subcellularLocation>
        <location evidence="1">Membrane</location>
        <topology evidence="1">Multi-pass membrane protein</topology>
    </subcellularLocation>
</comment>
<comment type="caution">
    <text evidence="8">The sequence shown here is derived from an EMBL/GenBank/DDBJ whole genome shotgun (WGS) entry which is preliminary data.</text>
</comment>
<dbReference type="EMBL" id="JAINDJ010000008">
    <property type="protein sequence ID" value="KAG9439024.1"/>
    <property type="molecule type" value="Genomic_DNA"/>
</dbReference>
<evidence type="ECO:0000256" key="4">
    <source>
        <dbReference type="ARBA" id="ARBA00023136"/>
    </source>
</evidence>
<feature type="transmembrane region" description="Helical" evidence="6">
    <location>
        <begin position="499"/>
        <end position="520"/>
    </location>
</feature>
<evidence type="ECO:0000259" key="7">
    <source>
        <dbReference type="PROSITE" id="PS50850"/>
    </source>
</evidence>
<evidence type="ECO:0000256" key="3">
    <source>
        <dbReference type="ARBA" id="ARBA00022989"/>
    </source>
</evidence>
<feature type="transmembrane region" description="Helical" evidence="6">
    <location>
        <begin position="129"/>
        <end position="150"/>
    </location>
</feature>
<feature type="transmembrane region" description="Helical" evidence="6">
    <location>
        <begin position="400"/>
        <end position="419"/>
    </location>
</feature>
<gene>
    <name evidence="8" type="ORF">H6P81_019189</name>
</gene>
<dbReference type="Pfam" id="PF00083">
    <property type="entry name" value="Sugar_tr"/>
    <property type="match status" value="1"/>
</dbReference>
<protein>
    <recommendedName>
        <fullName evidence="7">Major facilitator superfamily (MFS) profile domain-containing protein</fullName>
    </recommendedName>
</protein>
<dbReference type="InterPro" id="IPR036259">
    <property type="entry name" value="MFS_trans_sf"/>
</dbReference>
<keyword evidence="9" id="KW-1185">Reference proteome</keyword>
<feature type="transmembrane region" description="Helical" evidence="6">
    <location>
        <begin position="162"/>
        <end position="181"/>
    </location>
</feature>
<dbReference type="InterPro" id="IPR020846">
    <property type="entry name" value="MFS_dom"/>
</dbReference>
<evidence type="ECO:0000313" key="8">
    <source>
        <dbReference type="EMBL" id="KAG9439024.1"/>
    </source>
</evidence>
<organism evidence="8 9">
    <name type="scientific">Aristolochia fimbriata</name>
    <name type="common">White veined hardy Dutchman's pipe vine</name>
    <dbReference type="NCBI Taxonomy" id="158543"/>
    <lineage>
        <taxon>Eukaryota</taxon>
        <taxon>Viridiplantae</taxon>
        <taxon>Streptophyta</taxon>
        <taxon>Embryophyta</taxon>
        <taxon>Tracheophyta</taxon>
        <taxon>Spermatophyta</taxon>
        <taxon>Magnoliopsida</taxon>
        <taxon>Magnoliidae</taxon>
        <taxon>Piperales</taxon>
        <taxon>Aristolochiaceae</taxon>
        <taxon>Aristolochia</taxon>
    </lineage>
</organism>
<dbReference type="PANTHER" id="PTHR24064">
    <property type="entry name" value="SOLUTE CARRIER FAMILY 22 MEMBER"/>
    <property type="match status" value="1"/>
</dbReference>
<feature type="transmembrane region" description="Helical" evidence="6">
    <location>
        <begin position="339"/>
        <end position="358"/>
    </location>
</feature>
<keyword evidence="3 6" id="KW-1133">Transmembrane helix</keyword>
<accession>A0AAV7DR40</accession>
<feature type="transmembrane region" description="Helical" evidence="6">
    <location>
        <begin position="187"/>
        <end position="208"/>
    </location>
</feature>
<evidence type="ECO:0000313" key="9">
    <source>
        <dbReference type="Proteomes" id="UP000825729"/>
    </source>
</evidence>
<dbReference type="AlphaFoldDB" id="A0AAV7DR40"/>
<reference evidence="8 9" key="1">
    <citation type="submission" date="2021-07" db="EMBL/GenBank/DDBJ databases">
        <title>The Aristolochia fimbriata genome: insights into angiosperm evolution, floral development and chemical biosynthesis.</title>
        <authorList>
            <person name="Jiao Y."/>
        </authorList>
    </citation>
    <scope>NUCLEOTIDE SEQUENCE [LARGE SCALE GENOMIC DNA]</scope>
    <source>
        <strain evidence="8">IBCAS-2021</strain>
        <tissue evidence="8">Leaf</tissue>
    </source>
</reference>
<feature type="domain" description="Major facilitator superfamily (MFS) profile" evidence="7">
    <location>
        <begin position="87"/>
        <end position="525"/>
    </location>
</feature>